<evidence type="ECO:0000256" key="7">
    <source>
        <dbReference type="ARBA" id="ARBA00023014"/>
    </source>
</evidence>
<evidence type="ECO:0000256" key="2">
    <source>
        <dbReference type="ARBA" id="ARBA00022448"/>
    </source>
</evidence>
<feature type="domain" description="4Fe-4S ferredoxin-type" evidence="9">
    <location>
        <begin position="112"/>
        <end position="132"/>
    </location>
</feature>
<feature type="domain" description="4Fe-4S ferredoxin-type" evidence="9">
    <location>
        <begin position="77"/>
        <end position="106"/>
    </location>
</feature>
<gene>
    <name evidence="10" type="ORF">SAMN02745124_02713</name>
</gene>
<dbReference type="Gene3D" id="3.30.70.20">
    <property type="match status" value="2"/>
</dbReference>
<dbReference type="PRINTS" id="PR00354">
    <property type="entry name" value="7FE8SFRDOXIN"/>
</dbReference>
<keyword evidence="3 8" id="KW-0004">4Fe-4S</keyword>
<feature type="domain" description="4Fe-4S ferredoxin-type" evidence="9">
    <location>
        <begin position="45"/>
        <end position="76"/>
    </location>
</feature>
<dbReference type="PANTHER" id="PTHR42859">
    <property type="entry name" value="OXIDOREDUCTASE"/>
    <property type="match status" value="1"/>
</dbReference>
<dbReference type="AlphaFoldDB" id="A0A1M5X2P2"/>
<dbReference type="RefSeq" id="WP_073376876.1">
    <property type="nucleotide sequence ID" value="NZ_FQXS01000016.1"/>
</dbReference>
<reference evidence="10 11" key="1">
    <citation type="submission" date="2016-11" db="EMBL/GenBank/DDBJ databases">
        <authorList>
            <person name="Jaros S."/>
            <person name="Januszkiewicz K."/>
            <person name="Wedrychowicz H."/>
        </authorList>
    </citation>
    <scope>NUCLEOTIDE SEQUENCE [LARGE SCALE GENOMIC DNA]</scope>
    <source>
        <strain evidence="10 11">DSM 9705</strain>
    </source>
</reference>
<accession>A0A1M5X2P2</accession>
<keyword evidence="2 8" id="KW-0813">Transport</keyword>
<dbReference type="GO" id="GO:0046872">
    <property type="term" value="F:metal ion binding"/>
    <property type="evidence" value="ECO:0007669"/>
    <property type="project" value="UniProtKB-UniRule"/>
</dbReference>
<dbReference type="STRING" id="1121409.SAMN02745124_02713"/>
<evidence type="ECO:0000256" key="3">
    <source>
        <dbReference type="ARBA" id="ARBA00022485"/>
    </source>
</evidence>
<keyword evidence="6 8" id="KW-0408">Iron</keyword>
<dbReference type="Proteomes" id="UP000184139">
    <property type="component" value="Unassembled WGS sequence"/>
</dbReference>
<dbReference type="InterPro" id="IPR017896">
    <property type="entry name" value="4Fe4S_Fe-S-bd"/>
</dbReference>
<organism evidence="10 11">
    <name type="scientific">Desulfofustis glycolicus DSM 9705</name>
    <dbReference type="NCBI Taxonomy" id="1121409"/>
    <lineage>
        <taxon>Bacteria</taxon>
        <taxon>Pseudomonadati</taxon>
        <taxon>Thermodesulfobacteriota</taxon>
        <taxon>Desulfobulbia</taxon>
        <taxon>Desulfobulbales</taxon>
        <taxon>Desulfocapsaceae</taxon>
        <taxon>Desulfofustis</taxon>
    </lineage>
</organism>
<evidence type="ECO:0000313" key="10">
    <source>
        <dbReference type="EMBL" id="SHH94051.1"/>
    </source>
</evidence>
<evidence type="ECO:0000256" key="1">
    <source>
        <dbReference type="ARBA" id="ARBA00001966"/>
    </source>
</evidence>
<dbReference type="SUPFAM" id="SSF54862">
    <property type="entry name" value="4Fe-4S ferredoxins"/>
    <property type="match status" value="1"/>
</dbReference>
<dbReference type="InterPro" id="IPR050294">
    <property type="entry name" value="RnfB_subfamily"/>
</dbReference>
<evidence type="ECO:0000313" key="11">
    <source>
        <dbReference type="Proteomes" id="UP000184139"/>
    </source>
</evidence>
<dbReference type="PROSITE" id="PS00198">
    <property type="entry name" value="4FE4S_FER_1"/>
    <property type="match status" value="2"/>
</dbReference>
<protein>
    <recommendedName>
        <fullName evidence="8">Ferredoxin</fullName>
    </recommendedName>
</protein>
<proteinExistence type="predicted"/>
<dbReference type="Pfam" id="PF13187">
    <property type="entry name" value="Fer4_9"/>
    <property type="match status" value="1"/>
</dbReference>
<dbReference type="InterPro" id="IPR017900">
    <property type="entry name" value="4Fe4S_Fe_S_CS"/>
</dbReference>
<dbReference type="PROSITE" id="PS51379">
    <property type="entry name" value="4FE4S_FER_2"/>
    <property type="match status" value="3"/>
</dbReference>
<dbReference type="EMBL" id="FQXS01000016">
    <property type="protein sequence ID" value="SHH94051.1"/>
    <property type="molecule type" value="Genomic_DNA"/>
</dbReference>
<sequence length="142" mass="15013">MKPLTTPRMDRCIGCHSCSLACARLVHKKLSWATSGIRIHSAGGLSTGFISVVCLGCDPAPCVQVCPTGAFRQRKGGGVVVRKSDCISCGACVTACPVGAIYQDGGGEVYVCLHCGRCVEFCPHGCLELTQRADLQRSLDHE</sequence>
<keyword evidence="4 8" id="KW-0479">Metal-binding</keyword>
<dbReference type="InterPro" id="IPR000813">
    <property type="entry name" value="7Fe_ferredoxin"/>
</dbReference>
<comment type="function">
    <text evidence="8">Ferredoxins are iron-sulfur proteins that transfer electrons in a wide variety of metabolic reactions.</text>
</comment>
<dbReference type="PANTHER" id="PTHR42859:SF15">
    <property type="entry name" value="IRON-SULFUR CLUSTER BINDING PROTEIN"/>
    <property type="match status" value="1"/>
</dbReference>
<comment type="cofactor">
    <cofactor evidence="1 8">
        <name>[4Fe-4S] cluster</name>
        <dbReference type="ChEBI" id="CHEBI:49883"/>
    </cofactor>
</comment>
<dbReference type="GO" id="GO:0009055">
    <property type="term" value="F:electron transfer activity"/>
    <property type="evidence" value="ECO:0007669"/>
    <property type="project" value="UniProtKB-UniRule"/>
</dbReference>
<keyword evidence="11" id="KW-1185">Reference proteome</keyword>
<dbReference type="Pfam" id="PF12800">
    <property type="entry name" value="Fer4_4"/>
    <property type="match status" value="2"/>
</dbReference>
<evidence type="ECO:0000256" key="6">
    <source>
        <dbReference type="ARBA" id="ARBA00023004"/>
    </source>
</evidence>
<dbReference type="OrthoDB" id="9789030at2"/>
<evidence type="ECO:0000256" key="5">
    <source>
        <dbReference type="ARBA" id="ARBA00022982"/>
    </source>
</evidence>
<dbReference type="GO" id="GO:0051539">
    <property type="term" value="F:4 iron, 4 sulfur cluster binding"/>
    <property type="evidence" value="ECO:0007669"/>
    <property type="project" value="UniProtKB-UniRule"/>
</dbReference>
<evidence type="ECO:0000259" key="9">
    <source>
        <dbReference type="PROSITE" id="PS51379"/>
    </source>
</evidence>
<evidence type="ECO:0000256" key="4">
    <source>
        <dbReference type="ARBA" id="ARBA00022723"/>
    </source>
</evidence>
<evidence type="ECO:0000256" key="8">
    <source>
        <dbReference type="RuleBase" id="RU365098"/>
    </source>
</evidence>
<keyword evidence="5 8" id="KW-0249">Electron transport</keyword>
<name>A0A1M5X2P2_9BACT</name>
<keyword evidence="7 8" id="KW-0411">Iron-sulfur</keyword>